<evidence type="ECO:0000256" key="9">
    <source>
        <dbReference type="ARBA" id="ARBA00023264"/>
    </source>
</evidence>
<dbReference type="PANTHER" id="PTHR30309">
    <property type="entry name" value="INNER MEMBRANE PROTEIN YGIH"/>
    <property type="match status" value="1"/>
</dbReference>
<dbReference type="SMART" id="SM01207">
    <property type="entry name" value="G3P_acyltransf"/>
    <property type="match status" value="1"/>
</dbReference>
<dbReference type="PANTHER" id="PTHR30309:SF0">
    <property type="entry name" value="GLYCEROL-3-PHOSPHATE ACYLTRANSFERASE-RELATED"/>
    <property type="match status" value="1"/>
</dbReference>
<keyword evidence="5 10" id="KW-1133">Transmembrane helix</keyword>
<evidence type="ECO:0000256" key="7">
    <source>
        <dbReference type="ARBA" id="ARBA00023136"/>
    </source>
</evidence>
<dbReference type="Proteomes" id="UP000051236">
    <property type="component" value="Unassembled WGS sequence"/>
</dbReference>
<dbReference type="STRING" id="1423734.FC83_GL002401"/>
<feature type="transmembrane region" description="Helical" evidence="10">
    <location>
        <begin position="148"/>
        <end position="175"/>
    </location>
</feature>
<keyword evidence="2 10" id="KW-0444">Lipid biosynthesis</keyword>
<feature type="transmembrane region" description="Helical" evidence="10">
    <location>
        <begin position="6"/>
        <end position="27"/>
    </location>
</feature>
<evidence type="ECO:0000313" key="11">
    <source>
        <dbReference type="EMBL" id="KRM36529.1"/>
    </source>
</evidence>
<feature type="transmembrane region" description="Helical" evidence="10">
    <location>
        <begin position="80"/>
        <end position="101"/>
    </location>
</feature>
<organism evidence="11 12">
    <name type="scientific">Agrilactobacillus composti DSM 18527 = JCM 14202</name>
    <dbReference type="NCBI Taxonomy" id="1423734"/>
    <lineage>
        <taxon>Bacteria</taxon>
        <taxon>Bacillati</taxon>
        <taxon>Bacillota</taxon>
        <taxon>Bacilli</taxon>
        <taxon>Lactobacillales</taxon>
        <taxon>Lactobacillaceae</taxon>
        <taxon>Agrilactobacillus</taxon>
    </lineage>
</organism>
<dbReference type="EMBL" id="AZGA01000002">
    <property type="protein sequence ID" value="KRM36529.1"/>
    <property type="molecule type" value="Genomic_DNA"/>
</dbReference>
<proteinExistence type="inferred from homology"/>
<evidence type="ECO:0000256" key="6">
    <source>
        <dbReference type="ARBA" id="ARBA00023098"/>
    </source>
</evidence>
<protein>
    <recommendedName>
        <fullName evidence="10">Glycerol-3-phosphate acyltransferase</fullName>
    </recommendedName>
    <alternativeName>
        <fullName evidence="10">Acyl-PO4 G3P acyltransferase</fullName>
    </alternativeName>
    <alternativeName>
        <fullName evidence="10">Acyl-phosphate--glycerol-3-phosphate acyltransferase</fullName>
    </alternativeName>
    <alternativeName>
        <fullName evidence="10">G3P acyltransferase</fullName>
        <shortName evidence="10">GPAT</shortName>
        <ecNumber evidence="10">2.3.1.275</ecNumber>
    </alternativeName>
    <alternativeName>
        <fullName evidence="10">Lysophosphatidic acid synthase</fullName>
        <shortName evidence="10">LPA synthase</shortName>
    </alternativeName>
</protein>
<dbReference type="GO" id="GO:0008654">
    <property type="term" value="P:phospholipid biosynthetic process"/>
    <property type="evidence" value="ECO:0007669"/>
    <property type="project" value="UniProtKB-UniRule"/>
</dbReference>
<comment type="catalytic activity">
    <reaction evidence="10">
        <text>an acyl phosphate + sn-glycerol 3-phosphate = a 1-acyl-sn-glycero-3-phosphate + phosphate</text>
        <dbReference type="Rhea" id="RHEA:34075"/>
        <dbReference type="ChEBI" id="CHEBI:43474"/>
        <dbReference type="ChEBI" id="CHEBI:57597"/>
        <dbReference type="ChEBI" id="CHEBI:57970"/>
        <dbReference type="ChEBI" id="CHEBI:59918"/>
        <dbReference type="EC" id="2.3.1.275"/>
    </reaction>
</comment>
<evidence type="ECO:0000256" key="3">
    <source>
        <dbReference type="ARBA" id="ARBA00022679"/>
    </source>
</evidence>
<dbReference type="GO" id="GO:0005886">
    <property type="term" value="C:plasma membrane"/>
    <property type="evidence" value="ECO:0007669"/>
    <property type="project" value="UniProtKB-SubCell"/>
</dbReference>
<dbReference type="UniPathway" id="UPA00085"/>
<dbReference type="InterPro" id="IPR003811">
    <property type="entry name" value="G3P_acylTferase_PlsY"/>
</dbReference>
<dbReference type="GO" id="GO:0043772">
    <property type="term" value="F:acyl-phosphate glycerol-3-phosphate acyltransferase activity"/>
    <property type="evidence" value="ECO:0007669"/>
    <property type="project" value="UniProtKB-UniRule"/>
</dbReference>
<keyword evidence="12" id="KW-1185">Reference proteome</keyword>
<keyword evidence="8 10" id="KW-0594">Phospholipid biosynthesis</keyword>
<comment type="function">
    <text evidence="10">Catalyzes the transfer of an acyl group from acyl-phosphate (acyl-PO(4)) to glycerol-3-phosphate (G3P) to form lysophosphatidic acid (LPA). This enzyme utilizes acyl-phosphate as fatty acyl donor, but not acyl-CoA or acyl-ACP.</text>
</comment>
<dbReference type="EC" id="2.3.1.275" evidence="10"/>
<dbReference type="Pfam" id="PF02660">
    <property type="entry name" value="G3P_acyltransf"/>
    <property type="match status" value="1"/>
</dbReference>
<evidence type="ECO:0000256" key="2">
    <source>
        <dbReference type="ARBA" id="ARBA00022516"/>
    </source>
</evidence>
<evidence type="ECO:0000256" key="5">
    <source>
        <dbReference type="ARBA" id="ARBA00022989"/>
    </source>
</evidence>
<gene>
    <name evidence="10" type="primary">plsY</name>
    <name evidence="11" type="ORF">FC83_GL002401</name>
</gene>
<comment type="caution">
    <text evidence="11">The sequence shown here is derived from an EMBL/GenBank/DDBJ whole genome shotgun (WGS) entry which is preliminary data.</text>
</comment>
<keyword evidence="7 10" id="KW-0472">Membrane</keyword>
<dbReference type="eggNOG" id="COG0344">
    <property type="taxonomic scope" value="Bacteria"/>
</dbReference>
<dbReference type="NCBIfam" id="TIGR00023">
    <property type="entry name" value="glycerol-3-phosphate 1-O-acyltransferase PlsY"/>
    <property type="match status" value="1"/>
</dbReference>
<keyword evidence="4 10" id="KW-0812">Transmembrane</keyword>
<reference evidence="11 12" key="1">
    <citation type="journal article" date="2015" name="Genome Announc.">
        <title>Expanding the biotechnology potential of lactobacilli through comparative genomics of 213 strains and associated genera.</title>
        <authorList>
            <person name="Sun Z."/>
            <person name="Harris H.M."/>
            <person name="McCann A."/>
            <person name="Guo C."/>
            <person name="Argimon S."/>
            <person name="Zhang W."/>
            <person name="Yang X."/>
            <person name="Jeffery I.B."/>
            <person name="Cooney J.C."/>
            <person name="Kagawa T.F."/>
            <person name="Liu W."/>
            <person name="Song Y."/>
            <person name="Salvetti E."/>
            <person name="Wrobel A."/>
            <person name="Rasinkangas P."/>
            <person name="Parkhill J."/>
            <person name="Rea M.C."/>
            <person name="O'Sullivan O."/>
            <person name="Ritari J."/>
            <person name="Douillard F.P."/>
            <person name="Paul Ross R."/>
            <person name="Yang R."/>
            <person name="Briner A.E."/>
            <person name="Felis G.E."/>
            <person name="de Vos W.M."/>
            <person name="Barrangou R."/>
            <person name="Klaenhammer T.R."/>
            <person name="Caufield P.W."/>
            <person name="Cui Y."/>
            <person name="Zhang H."/>
            <person name="O'Toole P.W."/>
        </authorList>
    </citation>
    <scope>NUCLEOTIDE SEQUENCE [LARGE SCALE GENOMIC DNA]</scope>
    <source>
        <strain evidence="11 12">DSM 18527</strain>
    </source>
</reference>
<feature type="transmembrane region" description="Helical" evidence="10">
    <location>
        <begin position="121"/>
        <end position="142"/>
    </location>
</feature>
<keyword evidence="3 10" id="KW-0808">Transferase</keyword>
<evidence type="ECO:0000256" key="8">
    <source>
        <dbReference type="ARBA" id="ARBA00023209"/>
    </source>
</evidence>
<dbReference type="AlphaFoldDB" id="A0A0R1Y3C7"/>
<comment type="similarity">
    <text evidence="10">Belongs to the PlsY family.</text>
</comment>
<evidence type="ECO:0000256" key="1">
    <source>
        <dbReference type="ARBA" id="ARBA00022475"/>
    </source>
</evidence>
<sequence>MEIALLVILSYLIGSFPSGVIIGRLFFHKDIRNYGSGNIGTTNTFRVLGKPAGIIVLIMDISKGVIGTSLPLWLGYGHTYLMLVAGAAAVIGHCYSIFLKFTGGKAVAASAGILLAYEPRFFIVAVLIFLVLVLLSSMVSLASILGSILIVLLSLFLKDPIFTAFLAIIACLLIYRHRSNISRIKNGNESLVPFGLVYHLKKN</sequence>
<evidence type="ECO:0000313" key="12">
    <source>
        <dbReference type="Proteomes" id="UP000051236"/>
    </source>
</evidence>
<comment type="subunit">
    <text evidence="10">Probably interacts with PlsX.</text>
</comment>
<dbReference type="HAMAP" id="MF_01043">
    <property type="entry name" value="PlsY"/>
    <property type="match status" value="1"/>
</dbReference>
<evidence type="ECO:0000256" key="10">
    <source>
        <dbReference type="HAMAP-Rule" id="MF_01043"/>
    </source>
</evidence>
<evidence type="ECO:0000256" key="4">
    <source>
        <dbReference type="ARBA" id="ARBA00022692"/>
    </source>
</evidence>
<feature type="transmembrane region" description="Helical" evidence="10">
    <location>
        <begin position="48"/>
        <end position="74"/>
    </location>
</feature>
<comment type="subcellular location">
    <subcellularLocation>
        <location evidence="10">Cell membrane</location>
        <topology evidence="10">Multi-pass membrane protein</topology>
    </subcellularLocation>
</comment>
<accession>A0A0R1Y3C7</accession>
<dbReference type="PATRIC" id="fig|1423734.3.peg.2435"/>
<keyword evidence="9 10" id="KW-1208">Phospholipid metabolism</keyword>
<keyword evidence="6 10" id="KW-0443">Lipid metabolism</keyword>
<name>A0A0R1Y3C7_9LACO</name>
<comment type="pathway">
    <text evidence="10">Lipid metabolism; phospholipid metabolism.</text>
</comment>
<keyword evidence="1 10" id="KW-1003">Cell membrane</keyword>
<dbReference type="RefSeq" id="WP_057002255.1">
    <property type="nucleotide sequence ID" value="NZ_AZGA01000002.1"/>
</dbReference>